<organism evidence="3 4">
    <name type="scientific">Cupriavidus oxalaticus</name>
    <dbReference type="NCBI Taxonomy" id="96344"/>
    <lineage>
        <taxon>Bacteria</taxon>
        <taxon>Pseudomonadati</taxon>
        <taxon>Pseudomonadota</taxon>
        <taxon>Betaproteobacteria</taxon>
        <taxon>Burkholderiales</taxon>
        <taxon>Burkholderiaceae</taxon>
        <taxon>Cupriavidus</taxon>
    </lineage>
</organism>
<evidence type="ECO:0000313" key="4">
    <source>
        <dbReference type="Proteomes" id="UP000256862"/>
    </source>
</evidence>
<dbReference type="EMBL" id="OGUS01000141">
    <property type="protein sequence ID" value="SPC21972.1"/>
    <property type="molecule type" value="Genomic_DNA"/>
</dbReference>
<accession>A0A976GDE9</accession>
<dbReference type="PANTHER" id="PTHR11365:SF23">
    <property type="entry name" value="HYPOTHETICAL 5-OXOPROLINASE (EUROFUNG)-RELATED"/>
    <property type="match status" value="1"/>
</dbReference>
<dbReference type="Proteomes" id="UP000256862">
    <property type="component" value="Plasmid CO2235_mp"/>
</dbReference>
<evidence type="ECO:0000259" key="2">
    <source>
        <dbReference type="Pfam" id="PF02538"/>
    </source>
</evidence>
<evidence type="ECO:0000313" key="3">
    <source>
        <dbReference type="EMBL" id="SPC21972.1"/>
    </source>
</evidence>
<dbReference type="EC" id="3.5.2.14" evidence="3"/>
<evidence type="ECO:0000256" key="1">
    <source>
        <dbReference type="SAM" id="MobiDB-lite"/>
    </source>
</evidence>
<geneLocation type="plasmid" evidence="4">
    <name>co2235_mp</name>
</geneLocation>
<dbReference type="GO" id="GO:0017168">
    <property type="term" value="F:5-oxoprolinase (ATP-hydrolyzing) activity"/>
    <property type="evidence" value="ECO:0007669"/>
    <property type="project" value="TreeGrafter"/>
</dbReference>
<sequence>MSCSLPPHPPHPPHTPPLPMQTRNSIPPPRSPSMPSETHATAAEIEALSDPIGMEVFSNRLLSITEDMNNTLVRASFSTNIKERKDCSVALFDAAGRLVAQGTQIPLHLGSLNGAIEAVLAQFPAGSIRDGDVFICNDPYLANGSHLPDINIVTPVFWDGTLRFFTANIAHHSDVGGAVPGSIAGTLRSIFEEGVRIPACRIVDAGKPNDDLLRLVCCNTRDPEERMLDLRVQIATNARGADAVRGLIRQMGLEEVLRCVEDVIRYTRRRLMNRVAELREGTYTFSSYLDDDGLGGDPVPICVTLTVAGGRLHLDFEGSGKQARGAMNLPINALRATAYYAVKALLDPELVPNAGMFAPITVTAPRGTITNPEPPAAVGARSITAQKVAGAIFGAFRGLLPAEKMMASGNDSCPAIVFSGRLRQRDGHFVYLETIGGGSGARYDGDGMDAVHVHMTNTSNLPVEALEHEYPLRMDEYAMIPDSGGAGRTRGGLGIAKQIRALTPGIVFSARSDSHTVGIPAGVDGGHDGRRARLVRNYGTGQATELFSKTANIELAEGESVRIETPGGGGYGDPAQRPAHALARDLRDGKVTPAVARVQYPGYSED</sequence>
<reference evidence="3 4" key="1">
    <citation type="submission" date="2018-01" db="EMBL/GenBank/DDBJ databases">
        <authorList>
            <person name="Clerissi C."/>
        </authorList>
    </citation>
    <scope>NUCLEOTIDE SEQUENCE [LARGE SCALE GENOMIC DNA]</scope>
    <source>
        <strain evidence="3">Cupriavidus oxalaticus LMG 2235</strain>
        <plasmid evidence="4">co2235_mp</plasmid>
    </source>
</reference>
<dbReference type="GO" id="GO:0005829">
    <property type="term" value="C:cytosol"/>
    <property type="evidence" value="ECO:0007669"/>
    <property type="project" value="TreeGrafter"/>
</dbReference>
<dbReference type="GO" id="GO:0006749">
    <property type="term" value="P:glutathione metabolic process"/>
    <property type="evidence" value="ECO:0007669"/>
    <property type="project" value="TreeGrafter"/>
</dbReference>
<name>A0A976GDE9_9BURK</name>
<dbReference type="PANTHER" id="PTHR11365">
    <property type="entry name" value="5-OXOPROLINASE RELATED"/>
    <property type="match status" value="1"/>
</dbReference>
<feature type="region of interest" description="Disordered" evidence="1">
    <location>
        <begin position="1"/>
        <end position="38"/>
    </location>
</feature>
<dbReference type="InterPro" id="IPR045079">
    <property type="entry name" value="Oxoprolinase-like"/>
</dbReference>
<gene>
    <name evidence="3" type="ORF">CO2235_MP60200</name>
</gene>
<keyword evidence="3" id="KW-0378">Hydrolase</keyword>
<dbReference type="Pfam" id="PF02538">
    <property type="entry name" value="Hydantoinase_B"/>
    <property type="match status" value="1"/>
</dbReference>
<protein>
    <submittedName>
        <fullName evidence="3">N-methylhydantoinase B</fullName>
        <ecNumber evidence="3">3.5.2.14</ecNumber>
    </submittedName>
</protein>
<dbReference type="GO" id="GO:0047423">
    <property type="term" value="F:N-methylhydantoinase (ATP-hydrolyzing) activity"/>
    <property type="evidence" value="ECO:0007669"/>
    <property type="project" value="UniProtKB-EC"/>
</dbReference>
<dbReference type="AlphaFoldDB" id="A0A976GDE9"/>
<comment type="caution">
    <text evidence="3">The sequence shown here is derived from an EMBL/GenBank/DDBJ whole genome shotgun (WGS) entry which is preliminary data.</text>
</comment>
<feature type="domain" description="Hydantoinase B/oxoprolinase" evidence="2">
    <location>
        <begin position="50"/>
        <end position="574"/>
    </location>
</feature>
<dbReference type="InterPro" id="IPR003692">
    <property type="entry name" value="Hydantoinase_B"/>
</dbReference>
<feature type="compositionally biased region" description="Pro residues" evidence="1">
    <location>
        <begin position="1"/>
        <end position="19"/>
    </location>
</feature>
<proteinExistence type="predicted"/>